<organism evidence="1 2">
    <name type="scientific">Galerina marginata (strain CBS 339.88)</name>
    <dbReference type="NCBI Taxonomy" id="685588"/>
    <lineage>
        <taxon>Eukaryota</taxon>
        <taxon>Fungi</taxon>
        <taxon>Dikarya</taxon>
        <taxon>Basidiomycota</taxon>
        <taxon>Agaricomycotina</taxon>
        <taxon>Agaricomycetes</taxon>
        <taxon>Agaricomycetidae</taxon>
        <taxon>Agaricales</taxon>
        <taxon>Agaricineae</taxon>
        <taxon>Strophariaceae</taxon>
        <taxon>Galerina</taxon>
    </lineage>
</organism>
<dbReference type="EMBL" id="KL142380">
    <property type="protein sequence ID" value="KDR75498.1"/>
    <property type="molecule type" value="Genomic_DNA"/>
</dbReference>
<dbReference type="HOGENOM" id="CLU_1927750_0_0_1"/>
<dbReference type="Proteomes" id="UP000027222">
    <property type="component" value="Unassembled WGS sequence"/>
</dbReference>
<protein>
    <submittedName>
        <fullName evidence="1">Uncharacterized protein</fullName>
    </submittedName>
</protein>
<keyword evidence="2" id="KW-1185">Reference proteome</keyword>
<evidence type="ECO:0000313" key="2">
    <source>
        <dbReference type="Proteomes" id="UP000027222"/>
    </source>
</evidence>
<gene>
    <name evidence="1" type="ORF">GALMADRAFT_484253</name>
</gene>
<reference evidence="2" key="1">
    <citation type="journal article" date="2014" name="Proc. Natl. Acad. Sci. U.S.A.">
        <title>Extensive sampling of basidiomycete genomes demonstrates inadequacy of the white-rot/brown-rot paradigm for wood decay fungi.</title>
        <authorList>
            <person name="Riley R."/>
            <person name="Salamov A.A."/>
            <person name="Brown D.W."/>
            <person name="Nagy L.G."/>
            <person name="Floudas D."/>
            <person name="Held B.W."/>
            <person name="Levasseur A."/>
            <person name="Lombard V."/>
            <person name="Morin E."/>
            <person name="Otillar R."/>
            <person name="Lindquist E.A."/>
            <person name="Sun H."/>
            <person name="LaButti K.M."/>
            <person name="Schmutz J."/>
            <person name="Jabbour D."/>
            <person name="Luo H."/>
            <person name="Baker S.E."/>
            <person name="Pisabarro A.G."/>
            <person name="Walton J.D."/>
            <person name="Blanchette R.A."/>
            <person name="Henrissat B."/>
            <person name="Martin F."/>
            <person name="Cullen D."/>
            <person name="Hibbett D.S."/>
            <person name="Grigoriev I.V."/>
        </authorList>
    </citation>
    <scope>NUCLEOTIDE SEQUENCE [LARGE SCALE GENOMIC DNA]</scope>
    <source>
        <strain evidence="2">CBS 339.88</strain>
    </source>
</reference>
<dbReference type="AlphaFoldDB" id="A0A067T956"/>
<proteinExistence type="predicted"/>
<name>A0A067T956_GALM3</name>
<sequence>MDLLHTRLITRAGIVEFAGISRTRLENIEALEFSSSYVNDCKFIIQRCLWTGFRECGLELFVAVCLAWLSVLFSRTASLVVTPSWVLSTSSPQPIWCRTFPQPLLRKWPGLCELATRSRRRSIIKTCAQRD</sequence>
<accession>A0A067T956</accession>
<evidence type="ECO:0000313" key="1">
    <source>
        <dbReference type="EMBL" id="KDR75498.1"/>
    </source>
</evidence>